<dbReference type="Pfam" id="PF04149">
    <property type="entry name" value="DUF397"/>
    <property type="match status" value="1"/>
</dbReference>
<feature type="region of interest" description="Disordered" evidence="1">
    <location>
        <begin position="1"/>
        <end position="22"/>
    </location>
</feature>
<gene>
    <name evidence="3" type="ORF">IAG44_15125</name>
</gene>
<evidence type="ECO:0000313" key="3">
    <source>
        <dbReference type="EMBL" id="QNP70637.1"/>
    </source>
</evidence>
<feature type="domain" description="DUF397" evidence="2">
    <location>
        <begin position="11"/>
        <end position="67"/>
    </location>
</feature>
<proteinExistence type="predicted"/>
<evidence type="ECO:0000256" key="1">
    <source>
        <dbReference type="SAM" id="MobiDB-lite"/>
    </source>
</evidence>
<organism evidence="3 4">
    <name type="scientific">Streptomyces roseirectus</name>
    <dbReference type="NCBI Taxonomy" id="2768066"/>
    <lineage>
        <taxon>Bacteria</taxon>
        <taxon>Bacillati</taxon>
        <taxon>Actinomycetota</taxon>
        <taxon>Actinomycetes</taxon>
        <taxon>Kitasatosporales</taxon>
        <taxon>Streptomycetaceae</taxon>
        <taxon>Streptomyces</taxon>
    </lineage>
</organism>
<dbReference type="KEGG" id="sroi:IAG44_15125"/>
<dbReference type="Proteomes" id="UP000516052">
    <property type="component" value="Chromosome"/>
</dbReference>
<dbReference type="InterPro" id="IPR007278">
    <property type="entry name" value="DUF397"/>
</dbReference>
<name>A0A7H0ICX1_9ACTN</name>
<dbReference type="AlphaFoldDB" id="A0A7H0ICX1"/>
<evidence type="ECO:0000313" key="4">
    <source>
        <dbReference type="Proteomes" id="UP000516052"/>
    </source>
</evidence>
<keyword evidence="4" id="KW-1185">Reference proteome</keyword>
<sequence length="70" mass="7555">MNANQNEHTLSWAKSSYSNGQGGECLEWAPEHARTTGEVKIRDSKAVDGPHLTVSRAAFTSLVSLVRDAA</sequence>
<protein>
    <submittedName>
        <fullName evidence="3">DUF397 domain-containing protein</fullName>
    </submittedName>
</protein>
<accession>A0A7H0ICX1</accession>
<feature type="compositionally biased region" description="Polar residues" evidence="1">
    <location>
        <begin position="1"/>
        <end position="19"/>
    </location>
</feature>
<reference evidence="3 4" key="1">
    <citation type="submission" date="2020-08" db="EMBL/GenBank/DDBJ databases">
        <title>A novel species.</title>
        <authorList>
            <person name="Gao J."/>
        </authorList>
    </citation>
    <scope>NUCLEOTIDE SEQUENCE [LARGE SCALE GENOMIC DNA]</scope>
    <source>
        <strain evidence="3 4">CRXT-G-22</strain>
    </source>
</reference>
<dbReference type="EMBL" id="CP060828">
    <property type="protein sequence ID" value="QNP70637.1"/>
    <property type="molecule type" value="Genomic_DNA"/>
</dbReference>
<evidence type="ECO:0000259" key="2">
    <source>
        <dbReference type="Pfam" id="PF04149"/>
    </source>
</evidence>